<reference evidence="2" key="1">
    <citation type="submission" date="2013-11" db="EMBL/GenBank/DDBJ databases">
        <title>Genome sequence of the fusiform rust pathogen reveals effectors for host alternation and coevolution with pine.</title>
        <authorList>
            <consortium name="DOE Joint Genome Institute"/>
            <person name="Smith K."/>
            <person name="Pendleton A."/>
            <person name="Kubisiak T."/>
            <person name="Anderson C."/>
            <person name="Salamov A."/>
            <person name="Aerts A."/>
            <person name="Riley R."/>
            <person name="Clum A."/>
            <person name="Lindquist E."/>
            <person name="Ence D."/>
            <person name="Campbell M."/>
            <person name="Kronenberg Z."/>
            <person name="Feau N."/>
            <person name="Dhillon B."/>
            <person name="Hamelin R."/>
            <person name="Burleigh J."/>
            <person name="Smith J."/>
            <person name="Yandell M."/>
            <person name="Nelson C."/>
            <person name="Grigoriev I."/>
            <person name="Davis J."/>
        </authorList>
    </citation>
    <scope>NUCLEOTIDE SEQUENCE</scope>
    <source>
        <strain evidence="2">G11</strain>
    </source>
</reference>
<evidence type="ECO:0000256" key="1">
    <source>
        <dbReference type="SAM" id="MobiDB-lite"/>
    </source>
</evidence>
<dbReference type="OrthoDB" id="2515620at2759"/>
<accession>A0A9P6TFX9</accession>
<protein>
    <submittedName>
        <fullName evidence="2">Uncharacterized protein</fullName>
    </submittedName>
</protein>
<gene>
    <name evidence="2" type="ORF">CROQUDRAFT_652345</name>
</gene>
<evidence type="ECO:0000313" key="2">
    <source>
        <dbReference type="EMBL" id="KAG0150429.1"/>
    </source>
</evidence>
<keyword evidence="3" id="KW-1185">Reference proteome</keyword>
<proteinExistence type="predicted"/>
<dbReference type="Proteomes" id="UP000886653">
    <property type="component" value="Unassembled WGS sequence"/>
</dbReference>
<dbReference type="AlphaFoldDB" id="A0A9P6TFX9"/>
<sequence length="259" mass="29404">MIGPPVHELRPPMTSFTPPNHFSPTQTQFEPTYYSPANTNSTTNEQMIFASTPENFIQFESHNGGESCSTNKTKVNLNSPIQTLSKRTPKDTLCSYCQGAFTSRGVKLHEQRCFRKRESDAEQLKQIAITELEAHATADREMYEAIIKQLSEKVESVNRQLQTTIEYLEISRHDHRLALDYADATAKSLSAARDEVAHLRKCLDSNNRNQKRSSELGTDHSRKVQKLTSRGSPNENVENSVEHQNRTPITDLSINRLRT</sequence>
<evidence type="ECO:0000313" key="3">
    <source>
        <dbReference type="Proteomes" id="UP000886653"/>
    </source>
</evidence>
<feature type="compositionally biased region" description="Polar residues" evidence="1">
    <location>
        <begin position="14"/>
        <end position="32"/>
    </location>
</feature>
<feature type="region of interest" description="Disordered" evidence="1">
    <location>
        <begin position="1"/>
        <end position="32"/>
    </location>
</feature>
<dbReference type="EMBL" id="MU167219">
    <property type="protein sequence ID" value="KAG0150429.1"/>
    <property type="molecule type" value="Genomic_DNA"/>
</dbReference>
<comment type="caution">
    <text evidence="2">The sequence shown here is derived from an EMBL/GenBank/DDBJ whole genome shotgun (WGS) entry which is preliminary data.</text>
</comment>
<feature type="region of interest" description="Disordered" evidence="1">
    <location>
        <begin position="203"/>
        <end position="259"/>
    </location>
</feature>
<name>A0A9P6TFX9_9BASI</name>
<feature type="compositionally biased region" description="Polar residues" evidence="1">
    <location>
        <begin position="226"/>
        <end position="239"/>
    </location>
</feature>
<organism evidence="2 3">
    <name type="scientific">Cronartium quercuum f. sp. fusiforme G11</name>
    <dbReference type="NCBI Taxonomy" id="708437"/>
    <lineage>
        <taxon>Eukaryota</taxon>
        <taxon>Fungi</taxon>
        <taxon>Dikarya</taxon>
        <taxon>Basidiomycota</taxon>
        <taxon>Pucciniomycotina</taxon>
        <taxon>Pucciniomycetes</taxon>
        <taxon>Pucciniales</taxon>
        <taxon>Coleosporiaceae</taxon>
        <taxon>Cronartium</taxon>
    </lineage>
</organism>
<feature type="compositionally biased region" description="Basic and acidic residues" evidence="1">
    <location>
        <begin position="212"/>
        <end position="222"/>
    </location>
</feature>